<reference evidence="6" key="1">
    <citation type="submission" date="2015-11" db="EMBL/GenBank/DDBJ databases">
        <authorList>
            <person name="Varghese N."/>
        </authorList>
    </citation>
    <scope>NUCLEOTIDE SEQUENCE [LARGE SCALE GENOMIC DNA]</scope>
    <source>
        <strain evidence="6">DSM 45899</strain>
    </source>
</reference>
<dbReference type="EMBL" id="FAOZ01000005">
    <property type="protein sequence ID" value="CUU55559.1"/>
    <property type="molecule type" value="Genomic_DNA"/>
</dbReference>
<feature type="compositionally biased region" description="Low complexity" evidence="2">
    <location>
        <begin position="666"/>
        <end position="676"/>
    </location>
</feature>
<evidence type="ECO:0000259" key="4">
    <source>
        <dbReference type="Pfam" id="PF02719"/>
    </source>
</evidence>
<evidence type="ECO:0000313" key="5">
    <source>
        <dbReference type="EMBL" id="CUU55559.1"/>
    </source>
</evidence>
<proteinExistence type="inferred from homology"/>
<sequence>MWRRTVDGPRHGLWTTGLAQRVSRLNLRQRVGLQIALDVCSLAFGLIAAQVGRLDLDPAALADPDFWVILFLALCLLHFLGTALHLYLGRYRFGGFDEILGIVIAVALTVAGVLAVVLAFGSPRPIPLSVPPLGGAVTLVLMFGIRYLWRRIEERLRRPSPEAAEPVIVFGVGDGGQLVIAAMLRTPDSPYLPVALLDDDPSTWNLQLSGVRVRGGREAIPAVAAATAARTLLVAIPSADAALLREISALAESAGLAVKVLPRVVDLIDGTVGVGDIRDLDLADLLGRRQVQTDMTAARAYLAGRRVLVTGAGGSIGSELCRQIHAFDPAELIMLDRDESALRAVQLSLHGRAMLDDDSTVLADIRDVDLITSLFERRRPEVVFHAAALKHLPLLERFPGESVKTNLWGTLNVLEAAAASGVLRLVNISTDKAANPGSVLGYSKRITERLTAHIAARATGVLVSVRFGNVLGSNGSVLTVFAGQLAAGGPLTVTDPEVTRYFMTIQEAVQLVLQAAALGSPGEALVLDMGEPVRIADVARRLALRAPKPVGIVYTGLGAGEKLHEDLLGADELDTRPRHPLISQVPVPPLDPANAWSVDPYAEPDVLRAALAELATSYHTASHHTADQLAADTLAANPRRFEPHVCEPHVAEHGLGIPAPRRPATPERTAAPEPAGAGDGSPAR</sequence>
<name>A0A0S4QJ34_9ACTN</name>
<feature type="transmembrane region" description="Helical" evidence="3">
    <location>
        <begin position="31"/>
        <end position="51"/>
    </location>
</feature>
<dbReference type="PANTHER" id="PTHR43318">
    <property type="entry name" value="UDP-N-ACETYLGLUCOSAMINE 4,6-DEHYDRATASE"/>
    <property type="match status" value="1"/>
</dbReference>
<dbReference type="InterPro" id="IPR003869">
    <property type="entry name" value="Polysac_CapD-like"/>
</dbReference>
<dbReference type="InterPro" id="IPR029063">
    <property type="entry name" value="SAM-dependent_MTases_sf"/>
</dbReference>
<feature type="transmembrane region" description="Helical" evidence="3">
    <location>
        <begin position="66"/>
        <end position="87"/>
    </location>
</feature>
<dbReference type="PANTHER" id="PTHR43318:SF1">
    <property type="entry name" value="POLYSACCHARIDE BIOSYNTHESIS PROTEIN EPSC-RELATED"/>
    <property type="match status" value="1"/>
</dbReference>
<keyword evidence="3" id="KW-1133">Transmembrane helix</keyword>
<gene>
    <name evidence="5" type="ORF">Ga0074812_105211</name>
</gene>
<accession>A0A0S4QJ34</accession>
<feature type="transmembrane region" description="Helical" evidence="3">
    <location>
        <begin position="126"/>
        <end position="149"/>
    </location>
</feature>
<evidence type="ECO:0000256" key="1">
    <source>
        <dbReference type="ARBA" id="ARBA00007430"/>
    </source>
</evidence>
<feature type="domain" description="Polysaccharide biosynthesis protein CapD-like" evidence="4">
    <location>
        <begin position="307"/>
        <end position="583"/>
    </location>
</feature>
<dbReference type="SUPFAM" id="SSF53335">
    <property type="entry name" value="S-adenosyl-L-methionine-dependent methyltransferases"/>
    <property type="match status" value="1"/>
</dbReference>
<keyword evidence="3" id="KW-0812">Transmembrane</keyword>
<dbReference type="RefSeq" id="WP_091274229.1">
    <property type="nucleotide sequence ID" value="NZ_FAOZ01000005.1"/>
</dbReference>
<keyword evidence="3" id="KW-0472">Membrane</keyword>
<dbReference type="SUPFAM" id="SSF51735">
    <property type="entry name" value="NAD(P)-binding Rossmann-fold domains"/>
    <property type="match status" value="1"/>
</dbReference>
<dbReference type="Gene3D" id="3.40.50.720">
    <property type="entry name" value="NAD(P)-binding Rossmann-like Domain"/>
    <property type="match status" value="2"/>
</dbReference>
<feature type="region of interest" description="Disordered" evidence="2">
    <location>
        <begin position="651"/>
        <end position="684"/>
    </location>
</feature>
<dbReference type="Pfam" id="PF02719">
    <property type="entry name" value="Polysacc_synt_2"/>
    <property type="match status" value="1"/>
</dbReference>
<dbReference type="InterPro" id="IPR051203">
    <property type="entry name" value="Polysaccharide_Synthase-Rel"/>
</dbReference>
<organism evidence="5 6">
    <name type="scientific">Parafrankia irregularis</name>
    <dbReference type="NCBI Taxonomy" id="795642"/>
    <lineage>
        <taxon>Bacteria</taxon>
        <taxon>Bacillati</taxon>
        <taxon>Actinomycetota</taxon>
        <taxon>Actinomycetes</taxon>
        <taxon>Frankiales</taxon>
        <taxon>Frankiaceae</taxon>
        <taxon>Parafrankia</taxon>
    </lineage>
</organism>
<dbReference type="InterPro" id="IPR036291">
    <property type="entry name" value="NAD(P)-bd_dom_sf"/>
</dbReference>
<dbReference type="Proteomes" id="UP000198802">
    <property type="component" value="Unassembled WGS sequence"/>
</dbReference>
<evidence type="ECO:0000313" key="6">
    <source>
        <dbReference type="Proteomes" id="UP000198802"/>
    </source>
</evidence>
<feature type="transmembrane region" description="Helical" evidence="3">
    <location>
        <begin position="99"/>
        <end position="120"/>
    </location>
</feature>
<dbReference type="AlphaFoldDB" id="A0A0S4QJ34"/>
<keyword evidence="6" id="KW-1185">Reference proteome</keyword>
<evidence type="ECO:0000256" key="2">
    <source>
        <dbReference type="SAM" id="MobiDB-lite"/>
    </source>
</evidence>
<evidence type="ECO:0000256" key="3">
    <source>
        <dbReference type="SAM" id="Phobius"/>
    </source>
</evidence>
<protein>
    <submittedName>
        <fullName evidence="5">NDP-sugar epimerase, includes UDP-GlcNAc-inverting 4,6-dehydratase FlaA1 and capsular polysaccharide biosynthesis protein EpsC</fullName>
    </submittedName>
</protein>
<dbReference type="CDD" id="cd05237">
    <property type="entry name" value="UDP_invert_4-6DH_SDR_e"/>
    <property type="match status" value="1"/>
</dbReference>
<comment type="similarity">
    <text evidence="1">Belongs to the polysaccharide synthase family.</text>
</comment>